<gene>
    <name evidence="1" type="ORF">JZL65_00020</name>
</gene>
<dbReference type="Proteomes" id="UP000683551">
    <property type="component" value="Chromosome"/>
</dbReference>
<dbReference type="AlphaFoldDB" id="A0A9E6SXJ3"/>
<proteinExistence type="predicted"/>
<evidence type="ECO:0000313" key="2">
    <source>
        <dbReference type="Proteomes" id="UP000683551"/>
    </source>
</evidence>
<protein>
    <submittedName>
        <fullName evidence="1">Uncharacterized protein</fullName>
    </submittedName>
</protein>
<dbReference type="EMBL" id="CP071137">
    <property type="protein sequence ID" value="QWY77512.1"/>
    <property type="molecule type" value="Genomic_DNA"/>
</dbReference>
<accession>A0A9E6SXJ3</accession>
<reference evidence="1" key="1">
    <citation type="submission" date="2021-02" db="EMBL/GenBank/DDBJ databases">
        <title>Comparative genomics of Ferrovum myxofaciens strains, predominant extremophile bacteria forming large biofilm stalactites in acid mine ecosystems.</title>
        <authorList>
            <person name="Burkartova K."/>
            <person name="Ridl J."/>
            <person name="Pajer P."/>
            <person name="Falteisek L."/>
        </authorList>
    </citation>
    <scope>NUCLEOTIDE SEQUENCE</scope>
    <source>
        <strain evidence="1">MI1III</strain>
    </source>
</reference>
<sequence>MKPILAGDPTRALYLSPRMVDFCWRIENVLIRKRGFAMVHGEPGNGK</sequence>
<dbReference type="RefSeq" id="WP_273144788.1">
    <property type="nucleotide sequence ID" value="NZ_CP053675.1"/>
</dbReference>
<organism evidence="1 2">
    <name type="scientific">Ferrovum myxofaciens</name>
    <dbReference type="NCBI Taxonomy" id="416213"/>
    <lineage>
        <taxon>Bacteria</taxon>
        <taxon>Pseudomonadati</taxon>
        <taxon>Pseudomonadota</taxon>
        <taxon>Betaproteobacteria</taxon>
        <taxon>Ferrovales</taxon>
        <taxon>Ferrovaceae</taxon>
        <taxon>Ferrovum</taxon>
    </lineage>
</organism>
<evidence type="ECO:0000313" key="1">
    <source>
        <dbReference type="EMBL" id="QWY77512.1"/>
    </source>
</evidence>
<name>A0A9E6SXJ3_9PROT</name>